<protein>
    <submittedName>
        <fullName evidence="1">Uncharacterized protein</fullName>
    </submittedName>
</protein>
<gene>
    <name evidence="1" type="ORF">SDC9_81819</name>
</gene>
<evidence type="ECO:0000313" key="1">
    <source>
        <dbReference type="EMBL" id="MPM35229.1"/>
    </source>
</evidence>
<comment type="caution">
    <text evidence="1">The sequence shown here is derived from an EMBL/GenBank/DDBJ whole genome shotgun (WGS) entry which is preliminary data.</text>
</comment>
<proteinExistence type="predicted"/>
<name>A0A644Z3V2_9ZZZZ</name>
<dbReference type="EMBL" id="VSSQ01007218">
    <property type="protein sequence ID" value="MPM35229.1"/>
    <property type="molecule type" value="Genomic_DNA"/>
</dbReference>
<sequence length="119" mass="14350">MRVRRSVAVACARRESVQMSRYRLYVIEELVVVFAVYVRTDCKRNERICRGKQMKPRRWNHAIEHYFSEIADIEVYRVREERHLNLIAEPFNRIKDGGHPHQQLRDNPPEILHIPEEDI</sequence>
<organism evidence="1">
    <name type="scientific">bioreactor metagenome</name>
    <dbReference type="NCBI Taxonomy" id="1076179"/>
    <lineage>
        <taxon>unclassified sequences</taxon>
        <taxon>metagenomes</taxon>
        <taxon>ecological metagenomes</taxon>
    </lineage>
</organism>
<accession>A0A644Z3V2</accession>
<dbReference type="AlphaFoldDB" id="A0A644Z3V2"/>
<reference evidence="1" key="1">
    <citation type="submission" date="2019-08" db="EMBL/GenBank/DDBJ databases">
        <authorList>
            <person name="Kucharzyk K."/>
            <person name="Murdoch R.W."/>
            <person name="Higgins S."/>
            <person name="Loffler F."/>
        </authorList>
    </citation>
    <scope>NUCLEOTIDE SEQUENCE</scope>
</reference>